<dbReference type="EMBL" id="MN740058">
    <property type="protein sequence ID" value="QHT86119.1"/>
    <property type="molecule type" value="Genomic_DNA"/>
</dbReference>
<dbReference type="AlphaFoldDB" id="A0A6C0I023"/>
<organism evidence="1">
    <name type="scientific">viral metagenome</name>
    <dbReference type="NCBI Taxonomy" id="1070528"/>
    <lineage>
        <taxon>unclassified sequences</taxon>
        <taxon>metagenomes</taxon>
        <taxon>organismal metagenomes</taxon>
    </lineage>
</organism>
<sequence length="372" mass="41404">MKQMFFGSIIFILLLVIIINLAIQYNTQILEGYTNDTNYCKSTDNDYNNPNMCYDINYMDESGNTIKGKSRLSDYDYISHDGKIKQVPDNKLFVPSDNKLGYSPIGVNGITICESGDPSYNDINTCKKVKYIDNHNNLVSDKLAKLSDRVYLDSSGTVIQVPNGYQSNSDHSGYIPKKKSEIYKAYSDPSMNDNKPPSGTSYNTNNLDITYHADPTTQANNADNAAGPGKMIVKDPSGNLVSMSYSDISNTTLYYEPSTYRFGPSNYVPNYEESVYLSKLTNEPTTTTIVNNKAGFCKDTRAFPEKTEEKCKSLSPDVCASTDCCVLLGGAKCVAGNESGPIIRSNYSDFTIINRDYYYYKGKCFGNCDNKN</sequence>
<evidence type="ECO:0000313" key="1">
    <source>
        <dbReference type="EMBL" id="QHT86119.1"/>
    </source>
</evidence>
<name>A0A6C0I023_9ZZZZ</name>
<reference evidence="1" key="1">
    <citation type="journal article" date="2020" name="Nature">
        <title>Giant virus diversity and host interactions through global metagenomics.</title>
        <authorList>
            <person name="Schulz F."/>
            <person name="Roux S."/>
            <person name="Paez-Espino D."/>
            <person name="Jungbluth S."/>
            <person name="Walsh D.A."/>
            <person name="Denef V.J."/>
            <person name="McMahon K.D."/>
            <person name="Konstantinidis K.T."/>
            <person name="Eloe-Fadrosh E.A."/>
            <person name="Kyrpides N.C."/>
            <person name="Woyke T."/>
        </authorList>
    </citation>
    <scope>NUCLEOTIDE SEQUENCE</scope>
    <source>
        <strain evidence="1">GVMAG-M-3300023184-184</strain>
    </source>
</reference>
<protein>
    <submittedName>
        <fullName evidence="1">Uncharacterized protein</fullName>
    </submittedName>
</protein>
<accession>A0A6C0I023</accession>
<proteinExistence type="predicted"/>